<name>A0A6A6TRH8_9PLEO</name>
<accession>A0A6A6TRH8</accession>
<feature type="region of interest" description="Disordered" evidence="1">
    <location>
        <begin position="1"/>
        <end position="21"/>
    </location>
</feature>
<evidence type="ECO:0000313" key="2">
    <source>
        <dbReference type="EMBL" id="KAF2662422.1"/>
    </source>
</evidence>
<sequence>SITLSRFPDARSPPPLANDRYELAGGMERPKMLTRYTDDYDDYYSLEKQRGMWSTPTSPASLLNIPHIDRPLPSVPNGATPWVLNQLLNIVGGVAGKLVQFCAVPFRGFHAGGGEGYTFTSDGAVAPAVRQKDTFIEQPSAFHQDPLPGEYSEDNYGVVSIDSDDLERPRMAKRLRTGENWVMVDKDGGMESRPSTPRLSERRVPNHAISPSQIPRPVSRAESTSATPKRPSLIPVSRRSTLDRRSFKKALKAPSEVHGSPRNYSRQSYGSPALFKSETNTKTSPLPPESQRLISKMRREELEDDARLRRMSSQMSAMLREAQEALGTKIEVED</sequence>
<gene>
    <name evidence="2" type="ORF">K491DRAFT_582601</name>
</gene>
<feature type="non-terminal residue" evidence="2">
    <location>
        <position position="1"/>
    </location>
</feature>
<dbReference type="OrthoDB" id="5138418at2759"/>
<reference evidence="2" key="1">
    <citation type="journal article" date="2020" name="Stud. Mycol.">
        <title>101 Dothideomycetes genomes: a test case for predicting lifestyles and emergence of pathogens.</title>
        <authorList>
            <person name="Haridas S."/>
            <person name="Albert R."/>
            <person name="Binder M."/>
            <person name="Bloem J."/>
            <person name="Labutti K."/>
            <person name="Salamov A."/>
            <person name="Andreopoulos B."/>
            <person name="Baker S."/>
            <person name="Barry K."/>
            <person name="Bills G."/>
            <person name="Bluhm B."/>
            <person name="Cannon C."/>
            <person name="Castanera R."/>
            <person name="Culley D."/>
            <person name="Daum C."/>
            <person name="Ezra D."/>
            <person name="Gonzalez J."/>
            <person name="Henrissat B."/>
            <person name="Kuo A."/>
            <person name="Liang C."/>
            <person name="Lipzen A."/>
            <person name="Lutzoni F."/>
            <person name="Magnuson J."/>
            <person name="Mondo S."/>
            <person name="Nolan M."/>
            <person name="Ohm R."/>
            <person name="Pangilinan J."/>
            <person name="Park H.-J."/>
            <person name="Ramirez L."/>
            <person name="Alfaro M."/>
            <person name="Sun H."/>
            <person name="Tritt A."/>
            <person name="Yoshinaga Y."/>
            <person name="Zwiers L.-H."/>
            <person name="Turgeon B."/>
            <person name="Goodwin S."/>
            <person name="Spatafora J."/>
            <person name="Crous P."/>
            <person name="Grigoriev I."/>
        </authorList>
    </citation>
    <scope>NUCLEOTIDE SEQUENCE</scope>
    <source>
        <strain evidence="2">CBS 122681</strain>
    </source>
</reference>
<evidence type="ECO:0000313" key="3">
    <source>
        <dbReference type="Proteomes" id="UP000799324"/>
    </source>
</evidence>
<keyword evidence="3" id="KW-1185">Reference proteome</keyword>
<feature type="non-terminal residue" evidence="2">
    <location>
        <position position="334"/>
    </location>
</feature>
<protein>
    <submittedName>
        <fullName evidence="2">Uncharacterized protein</fullName>
    </submittedName>
</protein>
<dbReference type="Proteomes" id="UP000799324">
    <property type="component" value="Unassembled WGS sequence"/>
</dbReference>
<proteinExistence type="predicted"/>
<feature type="region of interest" description="Disordered" evidence="1">
    <location>
        <begin position="184"/>
        <end position="292"/>
    </location>
</feature>
<dbReference type="EMBL" id="MU004289">
    <property type="protein sequence ID" value="KAF2662422.1"/>
    <property type="molecule type" value="Genomic_DNA"/>
</dbReference>
<organism evidence="2 3">
    <name type="scientific">Lophiostoma macrostomum CBS 122681</name>
    <dbReference type="NCBI Taxonomy" id="1314788"/>
    <lineage>
        <taxon>Eukaryota</taxon>
        <taxon>Fungi</taxon>
        <taxon>Dikarya</taxon>
        <taxon>Ascomycota</taxon>
        <taxon>Pezizomycotina</taxon>
        <taxon>Dothideomycetes</taxon>
        <taxon>Pleosporomycetidae</taxon>
        <taxon>Pleosporales</taxon>
        <taxon>Lophiostomataceae</taxon>
        <taxon>Lophiostoma</taxon>
    </lineage>
</organism>
<evidence type="ECO:0000256" key="1">
    <source>
        <dbReference type="SAM" id="MobiDB-lite"/>
    </source>
</evidence>
<dbReference type="AlphaFoldDB" id="A0A6A6TRH8"/>